<protein>
    <recommendedName>
        <fullName evidence="1">Secretion system C-terminal sorting domain-containing protein</fullName>
    </recommendedName>
</protein>
<keyword evidence="3" id="KW-1185">Reference proteome</keyword>
<dbReference type="Gene3D" id="2.60.120.200">
    <property type="match status" value="1"/>
</dbReference>
<dbReference type="Pfam" id="PF18962">
    <property type="entry name" value="Por_Secre_tail"/>
    <property type="match status" value="1"/>
</dbReference>
<evidence type="ECO:0000259" key="1">
    <source>
        <dbReference type="Pfam" id="PF18962"/>
    </source>
</evidence>
<proteinExistence type="predicted"/>
<dbReference type="Gene3D" id="2.60.40.4070">
    <property type="match status" value="1"/>
</dbReference>
<sequence>MLATLSATAQETIVYDFEDGVMPESFTLINRDMLVPNQPDDAGFADTAWMVIESGLLESFAALSISWYVNDAGPADDWMILPKISVTENSMLSWTAISTTSSGDFPDSYQVLINAEEPTFESFEANGAILASFDPEEWETPQMREVSLADYAGQSVHIAFRNVTPSGDALLIDDITITEGEISSVAEVDNAAFEFNLAPNPAMDAGTVLQYTLEQAADVAISIQDMSGRQVQELRQGRLGAGRHNVQLETSSLPAGVYAVSVRTADKVGTTKLIVR</sequence>
<dbReference type="NCBIfam" id="TIGR04183">
    <property type="entry name" value="Por_Secre_tail"/>
    <property type="match status" value="1"/>
</dbReference>
<feature type="domain" description="Secretion system C-terminal sorting" evidence="1">
    <location>
        <begin position="199"/>
        <end position="275"/>
    </location>
</feature>
<gene>
    <name evidence="2" type="ORF">IX84_00250</name>
</gene>
<comment type="caution">
    <text evidence="2">The sequence shown here is derived from an EMBL/GenBank/DDBJ whole genome shotgun (WGS) entry which is preliminary data.</text>
</comment>
<evidence type="ECO:0000313" key="3">
    <source>
        <dbReference type="Proteomes" id="UP000029736"/>
    </source>
</evidence>
<name>A0A098SDS6_9BACT</name>
<evidence type="ECO:0000313" key="2">
    <source>
        <dbReference type="EMBL" id="KGE89793.1"/>
    </source>
</evidence>
<dbReference type="EMBL" id="JPOS01000002">
    <property type="protein sequence ID" value="KGE89793.1"/>
    <property type="molecule type" value="Genomic_DNA"/>
</dbReference>
<accession>A0A098SDS6</accession>
<organism evidence="2 3">
    <name type="scientific">Phaeodactylibacter xiamenensis</name>
    <dbReference type="NCBI Taxonomy" id="1524460"/>
    <lineage>
        <taxon>Bacteria</taxon>
        <taxon>Pseudomonadati</taxon>
        <taxon>Bacteroidota</taxon>
        <taxon>Saprospiria</taxon>
        <taxon>Saprospirales</taxon>
        <taxon>Haliscomenobacteraceae</taxon>
        <taxon>Phaeodactylibacter</taxon>
    </lineage>
</organism>
<dbReference type="Proteomes" id="UP000029736">
    <property type="component" value="Unassembled WGS sequence"/>
</dbReference>
<dbReference type="InterPro" id="IPR026444">
    <property type="entry name" value="Secre_tail"/>
</dbReference>
<dbReference type="NCBIfam" id="NF038128">
    <property type="entry name" value="choice_anch_J"/>
    <property type="match status" value="1"/>
</dbReference>
<reference evidence="2 3" key="1">
    <citation type="journal article" date="2014" name="Int. J. Syst. Evol. Microbiol.">
        <title>Phaeodactylibacter xiamenensis gen. nov., sp. nov., a member of the family Saprospiraceae isolated from the marine alga Phaeodactylum tricornutum.</title>
        <authorList>
            <person name="Chen Z.Jr."/>
            <person name="Lei X."/>
            <person name="Lai Q."/>
            <person name="Li Y."/>
            <person name="Zhang B."/>
            <person name="Zhang J."/>
            <person name="Zhang H."/>
            <person name="Yang L."/>
            <person name="Zheng W."/>
            <person name="Tian Y."/>
            <person name="Yu Z."/>
            <person name="Xu H.Jr."/>
            <person name="Zheng T."/>
        </authorList>
    </citation>
    <scope>NUCLEOTIDE SEQUENCE [LARGE SCALE GENOMIC DNA]</scope>
    <source>
        <strain evidence="2 3">KD52</strain>
    </source>
</reference>
<dbReference type="STRING" id="1524460.IX84_00250"/>
<dbReference type="AlphaFoldDB" id="A0A098SDS6"/>